<dbReference type="Proteomes" id="UP000629098">
    <property type="component" value="Unassembled WGS sequence"/>
</dbReference>
<organism evidence="1 2">
    <name type="scientific">Iningainema tapete BLCC-T55</name>
    <dbReference type="NCBI Taxonomy" id="2748662"/>
    <lineage>
        <taxon>Bacteria</taxon>
        <taxon>Bacillati</taxon>
        <taxon>Cyanobacteriota</taxon>
        <taxon>Cyanophyceae</taxon>
        <taxon>Nostocales</taxon>
        <taxon>Scytonemataceae</taxon>
        <taxon>Iningainema tapete</taxon>
    </lineage>
</organism>
<comment type="caution">
    <text evidence="1">The sequence shown here is derived from an EMBL/GenBank/DDBJ whole genome shotgun (WGS) entry which is preliminary data.</text>
</comment>
<accession>A0A8J6XAP3</accession>
<dbReference type="AlphaFoldDB" id="A0A8J6XAP3"/>
<evidence type="ECO:0000313" key="2">
    <source>
        <dbReference type="Proteomes" id="UP000629098"/>
    </source>
</evidence>
<name>A0A8J6XAP3_9CYAN</name>
<keyword evidence="2" id="KW-1185">Reference proteome</keyword>
<evidence type="ECO:0000313" key="1">
    <source>
        <dbReference type="EMBL" id="MBD2770979.1"/>
    </source>
</evidence>
<dbReference type="Gene3D" id="3.20.20.105">
    <property type="entry name" value="Queuine tRNA-ribosyltransferase-like"/>
    <property type="match status" value="1"/>
</dbReference>
<gene>
    <name evidence="1" type="ORF">ICL16_02275</name>
</gene>
<dbReference type="RefSeq" id="WP_190825278.1">
    <property type="nucleotide sequence ID" value="NZ_CAWPPI010000011.1"/>
</dbReference>
<protein>
    <submittedName>
        <fullName evidence="1">Uncharacterized protein</fullName>
    </submittedName>
</protein>
<proteinExistence type="predicted"/>
<dbReference type="EMBL" id="JACXAE010000011">
    <property type="protein sequence ID" value="MBD2770979.1"/>
    <property type="molecule type" value="Genomic_DNA"/>
</dbReference>
<dbReference type="InterPro" id="IPR036511">
    <property type="entry name" value="TGT-like_sf"/>
</dbReference>
<sequence length="332" mass="38168">MRVSEICKSRQISIIDVPTPLIVPSFSSRGFPELKNIYTKTKEYISDVSLISAYDIHYELQDVYIYASDILFIDSGGYETQPIKLTATSDDVYAYRDCTSVRPWSRELHQAVLDNLQDLSQLVLISYDDWKKHQSTLSQIEMAKSLFQNYPNFASNFIYKPEKTESKVINADSLLEHAHYLTSFSVLGITEKELGSSILERCRNLLKIRFHLLEQSIEIPIHILGCLDPVLIISYFLCGADIFDGLAWLRYAFVDGFTLYQSTAALMQADWHYSESELNQLYSIKNIQNLSHLSQAMNRFCHTKLIKEFSAWEKVMPQVLNLAQEAGLEIEE</sequence>
<dbReference type="GO" id="GO:0006400">
    <property type="term" value="P:tRNA modification"/>
    <property type="evidence" value="ECO:0007669"/>
    <property type="project" value="InterPro"/>
</dbReference>
<dbReference type="SUPFAM" id="SSF51713">
    <property type="entry name" value="tRNA-guanine transglycosylase"/>
    <property type="match status" value="1"/>
</dbReference>
<reference evidence="1" key="1">
    <citation type="submission" date="2020-09" db="EMBL/GenBank/DDBJ databases">
        <title>Iningainema tapete sp. nov. (Scytonemataceae, Cyanobacteria) from greenhouses in central Florida (USA) produces two types of nodularin with biosynthetic potential for microcystin-LR and anabaenopeptins.</title>
        <authorList>
            <person name="Berthold D.E."/>
            <person name="Lefler F.W."/>
            <person name="Huang I.-S."/>
            <person name="Abdulla H."/>
            <person name="Zimba P.V."/>
            <person name="Laughinghouse H.D. IV."/>
        </authorList>
    </citation>
    <scope>NUCLEOTIDE SEQUENCE</scope>
    <source>
        <strain evidence="1">BLCCT55</strain>
    </source>
</reference>